<evidence type="ECO:0000256" key="1">
    <source>
        <dbReference type="ARBA" id="ARBA00012513"/>
    </source>
</evidence>
<dbReference type="EMBL" id="VBOS01000395">
    <property type="protein sequence ID" value="TMQ50937.1"/>
    <property type="molecule type" value="Genomic_DNA"/>
</dbReference>
<dbReference type="InterPro" id="IPR011990">
    <property type="entry name" value="TPR-like_helical_dom_sf"/>
</dbReference>
<keyword evidence="5" id="KW-0418">Kinase</keyword>
<dbReference type="PROSITE" id="PS00107">
    <property type="entry name" value="PROTEIN_KINASE_ATP"/>
    <property type="match status" value="1"/>
</dbReference>
<keyword evidence="9" id="KW-1133">Transmembrane helix</keyword>
<dbReference type="EC" id="2.7.11.1" evidence="1"/>
<dbReference type="Pfam" id="PF13432">
    <property type="entry name" value="TPR_16"/>
    <property type="match status" value="1"/>
</dbReference>
<dbReference type="CDD" id="cd14014">
    <property type="entry name" value="STKc_PknB_like"/>
    <property type="match status" value="1"/>
</dbReference>
<keyword evidence="9" id="KW-0812">Transmembrane</keyword>
<keyword evidence="7" id="KW-0802">TPR repeat</keyword>
<dbReference type="Proteomes" id="UP000317716">
    <property type="component" value="Unassembled WGS sequence"/>
</dbReference>
<feature type="domain" description="Protein kinase" evidence="10">
    <location>
        <begin position="16"/>
        <end position="275"/>
    </location>
</feature>
<sequence>MAELIERARAALASTYEIDHVLGRGGMASVFLAQDVRHHRSVAIKVLDPELAAILGPDRFLREIEIAGRLQHPHILPMLESGTADGLVYYVMPHVEGESLRERLTREHQLPVEDALRLSREVAEALDDAHRHGVVHRDVKPENILLSDGQAVVADFGIARAIHVAGGSQVTPVGSVIGTPAYMSPEQAVGNPDVDGRSDIYSLACVLYEMLAGQPPFTGATNEILVSQHLTVEPRPVTALRPAVPAAASRALAKALAKTPADRFRTASQFAAALTGALPTKKRVPRLRIAVGIVALAAVVAVGAVLWIKTRPPAPPQSLLVLPFRNLTGDPGVDYLCQGLAADVLSDLVRVRPLNVVSHTTAWTYQGSDKSVKEIARELGVQAVLEGSILKRSGMLQLDAQLVNGGSGFVTWTGTYQRAVDDLIRLEREVVRDVARAVSGGTRPAELPDLARAPTASPQAYDAYLQASRYLDLTDDPAAPERAVELCDRALALDPNFALAHAARSKALFRIYTRTKDPDAFRRAEEASQNAIQLNPGLLEARLARAQMFRGAGRYAESIAELGAILSVNPNWDEAYRHLAAAYQDAGNLDRALASARTATELRPRYWRNWSNMGAALTRKGDYAGARAAFEEVIRLAPELNRGYSYLGGVAMLEGKYDEAISVYERLPAPVKEGSMASNIATAYFFARRLDEAEKFYLLAVSLEPKNPKWRQNLGDLYIRRGKRDLARREQSEAARLFAEALVLNPEDRESAVQYALCVANTGDCSKAERYLGDLLPRLPADDAQYAHTVARIHAVCGHRDEAIAALRKAIGLGFSTTMLRDEDEFRSLAGDTEFVHLVAPRTPGR</sequence>
<evidence type="ECO:0000256" key="5">
    <source>
        <dbReference type="ARBA" id="ARBA00022777"/>
    </source>
</evidence>
<keyword evidence="9" id="KW-0472">Membrane</keyword>
<evidence type="ECO:0000256" key="6">
    <source>
        <dbReference type="ARBA" id="ARBA00022840"/>
    </source>
</evidence>
<dbReference type="Gene3D" id="3.30.200.20">
    <property type="entry name" value="Phosphorylase Kinase, domain 1"/>
    <property type="match status" value="1"/>
</dbReference>
<dbReference type="InterPro" id="IPR000719">
    <property type="entry name" value="Prot_kinase_dom"/>
</dbReference>
<organism evidence="11 12">
    <name type="scientific">Eiseniibacteriota bacterium</name>
    <dbReference type="NCBI Taxonomy" id="2212470"/>
    <lineage>
        <taxon>Bacteria</taxon>
        <taxon>Candidatus Eiseniibacteriota</taxon>
    </lineage>
</organism>
<dbReference type="PANTHER" id="PTHR43289:SF30">
    <property type="entry name" value="NON-SPECIFIC SERINE_THREONINE PROTEIN KINASE"/>
    <property type="match status" value="1"/>
</dbReference>
<name>A0A538SHT7_UNCEI</name>
<evidence type="ECO:0000313" key="12">
    <source>
        <dbReference type="Proteomes" id="UP000317716"/>
    </source>
</evidence>
<gene>
    <name evidence="11" type="ORF">E6K72_10990</name>
</gene>
<dbReference type="GO" id="GO:0005524">
    <property type="term" value="F:ATP binding"/>
    <property type="evidence" value="ECO:0007669"/>
    <property type="project" value="UniProtKB-UniRule"/>
</dbReference>
<dbReference type="Pfam" id="PF00069">
    <property type="entry name" value="Pkinase"/>
    <property type="match status" value="1"/>
</dbReference>
<evidence type="ECO:0000259" key="10">
    <source>
        <dbReference type="PROSITE" id="PS50011"/>
    </source>
</evidence>
<dbReference type="PROSITE" id="PS50011">
    <property type="entry name" value="PROTEIN_KINASE_DOM"/>
    <property type="match status" value="1"/>
</dbReference>
<dbReference type="AlphaFoldDB" id="A0A538SHT7"/>
<feature type="transmembrane region" description="Helical" evidence="9">
    <location>
        <begin position="289"/>
        <end position="308"/>
    </location>
</feature>
<dbReference type="SMART" id="SM00028">
    <property type="entry name" value="TPR"/>
    <property type="match status" value="6"/>
</dbReference>
<dbReference type="SUPFAM" id="SSF48452">
    <property type="entry name" value="TPR-like"/>
    <property type="match status" value="2"/>
</dbReference>
<accession>A0A538SHT7</accession>
<dbReference type="SMART" id="SM00220">
    <property type="entry name" value="S_TKc"/>
    <property type="match status" value="1"/>
</dbReference>
<dbReference type="Gene3D" id="1.10.510.10">
    <property type="entry name" value="Transferase(Phosphotransferase) domain 1"/>
    <property type="match status" value="1"/>
</dbReference>
<dbReference type="PANTHER" id="PTHR43289">
    <property type="entry name" value="MITOGEN-ACTIVATED PROTEIN KINASE KINASE KINASE 20-RELATED"/>
    <property type="match status" value="1"/>
</dbReference>
<feature type="repeat" description="TPR" evidence="7">
    <location>
        <begin position="607"/>
        <end position="640"/>
    </location>
</feature>
<dbReference type="InterPro" id="IPR017441">
    <property type="entry name" value="Protein_kinase_ATP_BS"/>
</dbReference>
<dbReference type="InterPro" id="IPR019734">
    <property type="entry name" value="TPR_rpt"/>
</dbReference>
<proteinExistence type="predicted"/>
<dbReference type="SUPFAM" id="SSF56112">
    <property type="entry name" value="Protein kinase-like (PK-like)"/>
    <property type="match status" value="1"/>
</dbReference>
<dbReference type="Gene3D" id="3.40.50.10610">
    <property type="entry name" value="ABC-type transport auxiliary lipoprotein component"/>
    <property type="match status" value="1"/>
</dbReference>
<comment type="caution">
    <text evidence="11">The sequence shown here is derived from an EMBL/GenBank/DDBJ whole genome shotgun (WGS) entry which is preliminary data.</text>
</comment>
<evidence type="ECO:0000313" key="11">
    <source>
        <dbReference type="EMBL" id="TMQ50937.1"/>
    </source>
</evidence>
<keyword evidence="3" id="KW-0808">Transferase</keyword>
<dbReference type="Gene3D" id="1.25.40.10">
    <property type="entry name" value="Tetratricopeptide repeat domain"/>
    <property type="match status" value="3"/>
</dbReference>
<keyword evidence="6 8" id="KW-0067">ATP-binding</keyword>
<evidence type="ECO:0000256" key="7">
    <source>
        <dbReference type="PROSITE-ProRule" id="PRU00339"/>
    </source>
</evidence>
<reference evidence="11 12" key="1">
    <citation type="journal article" date="2019" name="Nat. Microbiol.">
        <title>Mediterranean grassland soil C-N compound turnover is dependent on rainfall and depth, and is mediated by genomically divergent microorganisms.</title>
        <authorList>
            <person name="Diamond S."/>
            <person name="Andeer P.F."/>
            <person name="Li Z."/>
            <person name="Crits-Christoph A."/>
            <person name="Burstein D."/>
            <person name="Anantharaman K."/>
            <person name="Lane K.R."/>
            <person name="Thomas B.C."/>
            <person name="Pan C."/>
            <person name="Northen T.R."/>
            <person name="Banfield J.F."/>
        </authorList>
    </citation>
    <scope>NUCLEOTIDE SEQUENCE [LARGE SCALE GENOMIC DNA]</scope>
    <source>
        <strain evidence="11">WS_2</strain>
    </source>
</reference>
<dbReference type="PROSITE" id="PS00108">
    <property type="entry name" value="PROTEIN_KINASE_ST"/>
    <property type="match status" value="1"/>
</dbReference>
<feature type="repeat" description="TPR" evidence="7">
    <location>
        <begin position="674"/>
        <end position="707"/>
    </location>
</feature>
<feature type="repeat" description="TPR" evidence="7">
    <location>
        <begin position="573"/>
        <end position="606"/>
    </location>
</feature>
<dbReference type="InterPro" id="IPR011009">
    <property type="entry name" value="Kinase-like_dom_sf"/>
</dbReference>
<feature type="repeat" description="TPR" evidence="7">
    <location>
        <begin position="715"/>
        <end position="748"/>
    </location>
</feature>
<evidence type="ECO:0000256" key="2">
    <source>
        <dbReference type="ARBA" id="ARBA00022527"/>
    </source>
</evidence>
<evidence type="ECO:0000256" key="3">
    <source>
        <dbReference type="ARBA" id="ARBA00022679"/>
    </source>
</evidence>
<protein>
    <recommendedName>
        <fullName evidence="1">non-specific serine/threonine protein kinase</fullName>
        <ecNumber evidence="1">2.7.11.1</ecNumber>
    </recommendedName>
</protein>
<keyword evidence="4 8" id="KW-0547">Nucleotide-binding</keyword>
<feature type="binding site" evidence="8">
    <location>
        <position position="45"/>
    </location>
    <ligand>
        <name>ATP</name>
        <dbReference type="ChEBI" id="CHEBI:30616"/>
    </ligand>
</feature>
<dbReference type="PROSITE" id="PS50005">
    <property type="entry name" value="TPR"/>
    <property type="match status" value="4"/>
</dbReference>
<evidence type="ECO:0000256" key="8">
    <source>
        <dbReference type="PROSITE-ProRule" id="PRU10141"/>
    </source>
</evidence>
<dbReference type="InterPro" id="IPR008271">
    <property type="entry name" value="Ser/Thr_kinase_AS"/>
</dbReference>
<keyword evidence="2" id="KW-0723">Serine/threonine-protein kinase</keyword>
<dbReference type="Pfam" id="PF13181">
    <property type="entry name" value="TPR_8"/>
    <property type="match status" value="1"/>
</dbReference>
<dbReference type="GO" id="GO:0004674">
    <property type="term" value="F:protein serine/threonine kinase activity"/>
    <property type="evidence" value="ECO:0007669"/>
    <property type="project" value="UniProtKB-KW"/>
</dbReference>
<dbReference type="FunFam" id="1.10.510.10:FF:000021">
    <property type="entry name" value="Serine/threonine protein kinase"/>
    <property type="match status" value="1"/>
</dbReference>
<evidence type="ECO:0000256" key="9">
    <source>
        <dbReference type="SAM" id="Phobius"/>
    </source>
</evidence>
<evidence type="ECO:0000256" key="4">
    <source>
        <dbReference type="ARBA" id="ARBA00022741"/>
    </source>
</evidence>